<reference evidence="1 2" key="1">
    <citation type="submission" date="2020-08" db="EMBL/GenBank/DDBJ databases">
        <title>Genomic Encyclopedia of Type Strains, Phase IV (KMG-IV): sequencing the most valuable type-strain genomes for metagenomic binning, comparative biology and taxonomic classification.</title>
        <authorList>
            <person name="Goeker M."/>
        </authorList>
    </citation>
    <scope>NUCLEOTIDE SEQUENCE [LARGE SCALE GENOMIC DNA]</scope>
    <source>
        <strain evidence="1 2">DSM 29854</strain>
    </source>
</reference>
<dbReference type="AlphaFoldDB" id="A0A839GZT2"/>
<organism evidence="1 2">
    <name type="scientific">Rufibacter quisquiliarum</name>
    <dbReference type="NCBI Taxonomy" id="1549639"/>
    <lineage>
        <taxon>Bacteria</taxon>
        <taxon>Pseudomonadati</taxon>
        <taxon>Bacteroidota</taxon>
        <taxon>Cytophagia</taxon>
        <taxon>Cytophagales</taxon>
        <taxon>Hymenobacteraceae</taxon>
        <taxon>Rufibacter</taxon>
    </lineage>
</organism>
<dbReference type="EMBL" id="JACJIQ010000019">
    <property type="protein sequence ID" value="MBA9079191.1"/>
    <property type="molecule type" value="Genomic_DNA"/>
</dbReference>
<dbReference type="RefSeq" id="WP_246387209.1">
    <property type="nucleotide sequence ID" value="NZ_JACJIQ010000019.1"/>
</dbReference>
<accession>A0A839GZT2</accession>
<proteinExistence type="predicted"/>
<comment type="caution">
    <text evidence="1">The sequence shown here is derived from an EMBL/GenBank/DDBJ whole genome shotgun (WGS) entry which is preliminary data.</text>
</comment>
<keyword evidence="2" id="KW-1185">Reference proteome</keyword>
<protein>
    <submittedName>
        <fullName evidence="1">Uncharacterized protein</fullName>
    </submittedName>
</protein>
<gene>
    <name evidence="1" type="ORF">FHS90_003926</name>
</gene>
<dbReference type="Proteomes" id="UP000563094">
    <property type="component" value="Unassembled WGS sequence"/>
</dbReference>
<sequence length="100" mass="10851">MAPPFCGGIRYTSFNLHLTAMTQREVTDQNNLTWTCVQAYAGLGGEAAEKATELSESEAGTVTVVCTPSGQAQTVRLALPKDWIESLSDEEMVQQIEQAQ</sequence>
<evidence type="ECO:0000313" key="2">
    <source>
        <dbReference type="Proteomes" id="UP000563094"/>
    </source>
</evidence>
<name>A0A839GZT2_9BACT</name>
<evidence type="ECO:0000313" key="1">
    <source>
        <dbReference type="EMBL" id="MBA9079191.1"/>
    </source>
</evidence>